<dbReference type="AlphaFoldDB" id="A0AAJ6D9Z1"/>
<dbReference type="InterPro" id="IPR005335">
    <property type="entry name" value="Terminase_ssu"/>
</dbReference>
<protein>
    <submittedName>
        <fullName evidence="4">Terminase small subunit</fullName>
    </submittedName>
</protein>
<dbReference type="RefSeq" id="WP_279378502.1">
    <property type="nucleotide sequence ID" value="NZ_CP121769.1"/>
</dbReference>
<accession>A0AAJ6D9Z1</accession>
<evidence type="ECO:0000313" key="6">
    <source>
        <dbReference type="EMBL" id="WGE10063.1"/>
    </source>
</evidence>
<reference evidence="4" key="1">
    <citation type="submission" date="2023-04" db="EMBL/GenBank/DDBJ databases">
        <title>Molecular characterization of the Integrative and Conjugative elements harboring multidrug-resistance gene from Glaesserella (Haemophilus) parasuis.</title>
        <authorList>
            <person name="Che Y."/>
            <person name="Zhou L."/>
        </authorList>
    </citation>
    <scope>NUCLEOTIDE SEQUENCE</scope>
    <source>
        <strain evidence="4">Z44</strain>
    </source>
</reference>
<name>A0AAJ6D9Z1_GLAPU</name>
<dbReference type="Pfam" id="PF03592">
    <property type="entry name" value="Terminase_2"/>
    <property type="match status" value="1"/>
</dbReference>
<dbReference type="GO" id="GO:0051276">
    <property type="term" value="P:chromosome organization"/>
    <property type="evidence" value="ECO:0007669"/>
    <property type="project" value="InterPro"/>
</dbReference>
<gene>
    <name evidence="6" type="ORF">QBL01_00070</name>
    <name evidence="1" type="ORF">QBL01_12415</name>
    <name evidence="2" type="ORF">QBL01_12500</name>
    <name evidence="3" type="ORF">QBL01_12590</name>
    <name evidence="4" type="ORF">QBL01_12690</name>
    <name evidence="5" type="ORF">QBL01_12780</name>
</gene>
<dbReference type="EMBL" id="CP121769">
    <property type="protein sequence ID" value="WGE10032.1"/>
    <property type="molecule type" value="Genomic_DNA"/>
</dbReference>
<evidence type="ECO:0000313" key="3">
    <source>
        <dbReference type="EMBL" id="WGE10013.1"/>
    </source>
</evidence>
<evidence type="ECO:0000313" key="5">
    <source>
        <dbReference type="EMBL" id="WGE10049.1"/>
    </source>
</evidence>
<evidence type="ECO:0000313" key="1">
    <source>
        <dbReference type="EMBL" id="WGE09980.1"/>
    </source>
</evidence>
<organism evidence="4 7">
    <name type="scientific">Glaesserella parasuis</name>
    <name type="common">Haemophilus parasuis</name>
    <dbReference type="NCBI Taxonomy" id="738"/>
    <lineage>
        <taxon>Bacteria</taxon>
        <taxon>Pseudomonadati</taxon>
        <taxon>Pseudomonadota</taxon>
        <taxon>Gammaproteobacteria</taxon>
        <taxon>Pasteurellales</taxon>
        <taxon>Pasteurellaceae</taxon>
        <taxon>Glaesserella</taxon>
    </lineage>
</organism>
<evidence type="ECO:0000313" key="7">
    <source>
        <dbReference type="Proteomes" id="UP001222296"/>
    </source>
</evidence>
<dbReference type="InterPro" id="IPR038713">
    <property type="entry name" value="Terminase_Gp1_N_sf"/>
</dbReference>
<dbReference type="EMBL" id="CP121769">
    <property type="protein sequence ID" value="WGE10013.1"/>
    <property type="molecule type" value="Genomic_DNA"/>
</dbReference>
<evidence type="ECO:0000313" key="2">
    <source>
        <dbReference type="EMBL" id="WGE09996.1"/>
    </source>
</evidence>
<dbReference type="EMBL" id="CP121769">
    <property type="protein sequence ID" value="WGE10049.1"/>
    <property type="molecule type" value="Genomic_DNA"/>
</dbReference>
<dbReference type="Gene3D" id="1.10.10.1400">
    <property type="entry name" value="Terminase, small subunit, N-terminal DNA-binding domain, HTH motif"/>
    <property type="match status" value="1"/>
</dbReference>
<dbReference type="EMBL" id="CP121769">
    <property type="protein sequence ID" value="WGE09980.1"/>
    <property type="molecule type" value="Genomic_DNA"/>
</dbReference>
<evidence type="ECO:0000313" key="4">
    <source>
        <dbReference type="EMBL" id="WGE10032.1"/>
    </source>
</evidence>
<dbReference type="Proteomes" id="UP001222296">
    <property type="component" value="Chromosome"/>
</dbReference>
<dbReference type="EMBL" id="CP121769">
    <property type="protein sequence ID" value="WGE09996.1"/>
    <property type="molecule type" value="Genomic_DNA"/>
</dbReference>
<dbReference type="EMBL" id="CP121769">
    <property type="protein sequence ID" value="WGE10063.1"/>
    <property type="molecule type" value="Genomic_DNA"/>
</dbReference>
<sequence>MPTLERPKQENFAQYFVETGNASEAYRKAYKADGMKPETVHRKAKELMDNGKITARIEELQAEHRERHKLTVDDLLDELEVARERALERGQLSVAVSATMGKAKLLGLDKQTIDHTSSDKTFTSIRQTMTPSEFEEIARKLLEEV</sequence>
<proteinExistence type="predicted"/>